<feature type="domain" description="Glycosyl hydrolase family 32 N-terminal" evidence="5">
    <location>
        <begin position="26"/>
        <end position="327"/>
    </location>
</feature>
<dbReference type="SUPFAM" id="SSF75005">
    <property type="entry name" value="Arabinanase/levansucrase/invertase"/>
    <property type="match status" value="1"/>
</dbReference>
<evidence type="ECO:0000256" key="1">
    <source>
        <dbReference type="ARBA" id="ARBA00009902"/>
    </source>
</evidence>
<organism evidence="7 8">
    <name type="scientific">Paenibacillus durus ATCC 35681</name>
    <dbReference type="NCBI Taxonomy" id="1333534"/>
    <lineage>
        <taxon>Bacteria</taxon>
        <taxon>Bacillati</taxon>
        <taxon>Bacillota</taxon>
        <taxon>Bacilli</taxon>
        <taxon>Bacillales</taxon>
        <taxon>Paenibacillaceae</taxon>
        <taxon>Paenibacillus</taxon>
    </lineage>
</organism>
<keyword evidence="3 4" id="KW-0326">Glycosidase</keyword>
<dbReference type="InterPro" id="IPR023296">
    <property type="entry name" value="Glyco_hydro_beta-prop_sf"/>
</dbReference>
<dbReference type="AlphaFoldDB" id="A0A0F7F7J0"/>
<dbReference type="GO" id="GO:0005737">
    <property type="term" value="C:cytoplasm"/>
    <property type="evidence" value="ECO:0007669"/>
    <property type="project" value="TreeGrafter"/>
</dbReference>
<evidence type="ECO:0000313" key="7">
    <source>
        <dbReference type="EMBL" id="AKG33452.1"/>
    </source>
</evidence>
<sequence length="493" mass="55950">MDLKKAEDRRGNMAETYRELYRPQFHLTPPEGPMSDPNGMVFYEGEYHQFYQFTGRWGHAVSRDLLHWEHLPLALVADELGDVWSGSAVVDWRDSSGFFGGGSGLVAIFTHFKEGLQSQSIAYSLDKGRSWVKYAGNPVIPNPGLQDFRDPKVLWHEGTGRWVMAVSVDRAIHFYSSPNLREWRFESNFSGAGCQDAVWECPDLFRLPVLGEDGESRWVLHVSVGDNEITDGSTAQYFVGHFDGRRFVCEHEDDRPRWTDFGQDFYAAVSYSDIPQEDGRTIWLAWTSNWQYPFHSPTEPWKGGMSIPRTLGLARNGSGELRLVQQPIRELSTLREEPLEYGPVEIKDEILRLPFKGLSYEFEAEVSWDSAAEFGIRVRVSDDEHTVLGVSPPRGELFLDRRSSGFSELPKRTGGTANFAKVLRAPRSLEAGRLTMRGFVDDSVIEWFIGNGEEVFTSLVYPRPDSAGLELFAYGGNVSFSQFTVYPLKPVWI</sequence>
<keyword evidence="2 4" id="KW-0378">Hydrolase</keyword>
<accession>A0A0F7F7J0</accession>
<proteinExistence type="inferred from homology"/>
<dbReference type="Gene3D" id="2.60.120.560">
    <property type="entry name" value="Exo-inulinase, domain 1"/>
    <property type="match status" value="1"/>
</dbReference>
<evidence type="ECO:0000256" key="3">
    <source>
        <dbReference type="ARBA" id="ARBA00023295"/>
    </source>
</evidence>
<dbReference type="SUPFAM" id="SSF49899">
    <property type="entry name" value="Concanavalin A-like lectins/glucanases"/>
    <property type="match status" value="1"/>
</dbReference>
<evidence type="ECO:0000256" key="4">
    <source>
        <dbReference type="RuleBase" id="RU362110"/>
    </source>
</evidence>
<feature type="domain" description="Glycosyl hydrolase family 32 C-terminal" evidence="6">
    <location>
        <begin position="330"/>
        <end position="486"/>
    </location>
</feature>
<evidence type="ECO:0000313" key="8">
    <source>
        <dbReference type="Proteomes" id="UP000034189"/>
    </source>
</evidence>
<gene>
    <name evidence="7" type="ORF">VK70_01620</name>
</gene>
<comment type="similarity">
    <text evidence="1 4">Belongs to the glycosyl hydrolase 32 family.</text>
</comment>
<reference evidence="7 8" key="1">
    <citation type="submission" date="2015-03" db="EMBL/GenBank/DDBJ databases">
        <authorList>
            <person name="Abdul Halim M."/>
        </authorList>
    </citation>
    <scope>NUCLEOTIDE SEQUENCE [LARGE SCALE GENOMIC DNA]</scope>
    <source>
        <strain evidence="7 8">ATCC 35681</strain>
    </source>
</reference>
<dbReference type="SMR" id="A0A0F7F7J0"/>
<reference evidence="7 8" key="2">
    <citation type="journal article" date="2016" name="Genome Announc.">
        <title>Genome Sequence of a Gram-Positive Diazotroph, Paenibacillus durus Type Strain ATCC 35681.</title>
        <authorList>
            <person name="Halim M.A."/>
            <person name="Rahman A.Y."/>
            <person name="Sim K.S."/>
            <person name="Yam H.C."/>
            <person name="Rahim A.A."/>
            <person name="Ghazali A.H."/>
            <person name="Najimudin N."/>
        </authorList>
    </citation>
    <scope>NUCLEOTIDE SEQUENCE [LARGE SCALE GENOMIC DNA]</scope>
    <source>
        <strain evidence="7 8">ATCC 35681</strain>
    </source>
</reference>
<dbReference type="InterPro" id="IPR001362">
    <property type="entry name" value="Glyco_hydro_32"/>
</dbReference>
<dbReference type="Gene3D" id="2.115.10.20">
    <property type="entry name" value="Glycosyl hydrolase domain, family 43"/>
    <property type="match status" value="1"/>
</dbReference>
<evidence type="ECO:0008006" key="9">
    <source>
        <dbReference type="Google" id="ProtNLM"/>
    </source>
</evidence>
<dbReference type="InterPro" id="IPR013320">
    <property type="entry name" value="ConA-like_dom_sf"/>
</dbReference>
<dbReference type="PATRIC" id="fig|1333534.5.peg.337"/>
<name>A0A0F7F7J0_PAEDU</name>
<dbReference type="EMBL" id="CP011114">
    <property type="protein sequence ID" value="AKG33452.1"/>
    <property type="molecule type" value="Genomic_DNA"/>
</dbReference>
<dbReference type="Pfam" id="PF00251">
    <property type="entry name" value="Glyco_hydro_32N"/>
    <property type="match status" value="1"/>
</dbReference>
<protein>
    <recommendedName>
        <fullName evidence="9">Levanase</fullName>
    </recommendedName>
</protein>
<dbReference type="Pfam" id="PF08244">
    <property type="entry name" value="Glyco_hydro_32C"/>
    <property type="match status" value="1"/>
</dbReference>
<dbReference type="PANTHER" id="PTHR42800">
    <property type="entry name" value="EXOINULINASE INUD (AFU_ORTHOLOGUE AFUA_5G00480)"/>
    <property type="match status" value="1"/>
</dbReference>
<dbReference type="InterPro" id="IPR013148">
    <property type="entry name" value="Glyco_hydro_32_N"/>
</dbReference>
<dbReference type="HOGENOM" id="CLU_001528_3_1_9"/>
<dbReference type="InterPro" id="IPR013189">
    <property type="entry name" value="Glyco_hydro_32_C"/>
</dbReference>
<dbReference type="SMART" id="SM00640">
    <property type="entry name" value="Glyco_32"/>
    <property type="match status" value="1"/>
</dbReference>
<evidence type="ECO:0000259" key="6">
    <source>
        <dbReference type="Pfam" id="PF08244"/>
    </source>
</evidence>
<evidence type="ECO:0000259" key="5">
    <source>
        <dbReference type="Pfam" id="PF00251"/>
    </source>
</evidence>
<dbReference type="GO" id="GO:0004575">
    <property type="term" value="F:sucrose alpha-glucosidase activity"/>
    <property type="evidence" value="ECO:0007669"/>
    <property type="project" value="TreeGrafter"/>
</dbReference>
<dbReference type="GO" id="GO:0005987">
    <property type="term" value="P:sucrose catabolic process"/>
    <property type="evidence" value="ECO:0007669"/>
    <property type="project" value="TreeGrafter"/>
</dbReference>
<dbReference type="PANTHER" id="PTHR42800:SF1">
    <property type="entry name" value="EXOINULINASE INUD (AFU_ORTHOLOGUE AFUA_5G00480)"/>
    <property type="match status" value="1"/>
</dbReference>
<dbReference type="CDD" id="cd18622">
    <property type="entry name" value="GH32_Inu-like"/>
    <property type="match status" value="1"/>
</dbReference>
<dbReference type="Proteomes" id="UP000034189">
    <property type="component" value="Chromosome"/>
</dbReference>
<evidence type="ECO:0000256" key="2">
    <source>
        <dbReference type="ARBA" id="ARBA00022801"/>
    </source>
</evidence>